<keyword evidence="3" id="KW-1185">Reference proteome</keyword>
<feature type="region of interest" description="Disordered" evidence="1">
    <location>
        <begin position="71"/>
        <end position="92"/>
    </location>
</feature>
<sequence length="92" mass="10779">MKQDATQCRQFTHRLRLEDLPPRYRRHVRRLEQREDGSRAIQLRATARHDPELREFLYLMVGIKLVPVQPVALSEPEPRQEAPRRQAGGNAA</sequence>
<accession>A0A1Z4VS42</accession>
<dbReference type="Proteomes" id="UP000218765">
    <property type="component" value="Chromosome"/>
</dbReference>
<dbReference type="EMBL" id="AP018052">
    <property type="protein sequence ID" value="BAZ94295.1"/>
    <property type="molecule type" value="Genomic_DNA"/>
</dbReference>
<evidence type="ECO:0000313" key="3">
    <source>
        <dbReference type="Proteomes" id="UP000218765"/>
    </source>
</evidence>
<evidence type="ECO:0000256" key="1">
    <source>
        <dbReference type="SAM" id="MobiDB-lite"/>
    </source>
</evidence>
<dbReference type="KEGG" id="ttc:FOKN1_1913"/>
<organism evidence="2 3">
    <name type="scientific">Thiohalobacter thiocyanaticus</name>
    <dbReference type="NCBI Taxonomy" id="585455"/>
    <lineage>
        <taxon>Bacteria</taxon>
        <taxon>Pseudomonadati</taxon>
        <taxon>Pseudomonadota</taxon>
        <taxon>Gammaproteobacteria</taxon>
        <taxon>Thiohalobacterales</taxon>
        <taxon>Thiohalobacteraceae</taxon>
        <taxon>Thiohalobacter</taxon>
    </lineage>
</organism>
<dbReference type="RefSeq" id="WP_096366402.1">
    <property type="nucleotide sequence ID" value="NZ_AP018052.1"/>
</dbReference>
<proteinExistence type="predicted"/>
<dbReference type="AlphaFoldDB" id="A0A1Z4VS42"/>
<name>A0A1Z4VS42_9GAMM</name>
<protein>
    <submittedName>
        <fullName evidence="2">ATPase</fullName>
    </submittedName>
</protein>
<gene>
    <name evidence="2" type="ORF">FOKN1_1913</name>
</gene>
<evidence type="ECO:0000313" key="2">
    <source>
        <dbReference type="EMBL" id="BAZ94295.1"/>
    </source>
</evidence>
<reference evidence="2 3" key="1">
    <citation type="submission" date="2017-05" db="EMBL/GenBank/DDBJ databases">
        <title>Thiocyanate degradation by Thiohalobacter thiocyanaticus FOKN1.</title>
        <authorList>
            <person name="Oshiki M."/>
            <person name="Fukushima T."/>
            <person name="Kawano S."/>
            <person name="Nakagawa J."/>
        </authorList>
    </citation>
    <scope>NUCLEOTIDE SEQUENCE [LARGE SCALE GENOMIC DNA]</scope>
    <source>
        <strain evidence="2 3">FOKN1</strain>
    </source>
</reference>